<evidence type="ECO:0000313" key="2">
    <source>
        <dbReference type="EMBL" id="AEF05805.1"/>
    </source>
</evidence>
<dbReference type="RefSeq" id="WP_013786704.1">
    <property type="nucleotide sequence ID" value="NC_015554.1"/>
</dbReference>
<dbReference type="SUPFAM" id="SSF52540">
    <property type="entry name" value="P-loop containing nucleoside triphosphate hydrolases"/>
    <property type="match status" value="1"/>
</dbReference>
<dbReference type="GO" id="GO:0016887">
    <property type="term" value="F:ATP hydrolysis activity"/>
    <property type="evidence" value="ECO:0007669"/>
    <property type="project" value="InterPro"/>
</dbReference>
<dbReference type="Gene3D" id="3.40.50.300">
    <property type="entry name" value="P-loop containing nucleotide triphosphate hydrolases"/>
    <property type="match status" value="1"/>
</dbReference>
<dbReference type="PANTHER" id="PTHR43581">
    <property type="entry name" value="ATP/GTP PHOSPHATASE"/>
    <property type="match status" value="1"/>
</dbReference>
<protein>
    <recommendedName>
        <fullName evidence="1">Endonuclease GajA/Old nuclease/RecF-like AAA domain-containing protein</fullName>
    </recommendedName>
</protein>
<dbReference type="Pfam" id="PF13175">
    <property type="entry name" value="AAA_15"/>
    <property type="match status" value="2"/>
</dbReference>
<gene>
    <name evidence="2" type="ordered locus">ambt_21580</name>
</gene>
<dbReference type="InterPro" id="IPR041685">
    <property type="entry name" value="AAA_GajA/Old/RecF-like"/>
</dbReference>
<evidence type="ECO:0000259" key="1">
    <source>
        <dbReference type="Pfam" id="PF13175"/>
    </source>
</evidence>
<dbReference type="HOGENOM" id="CLU_032548_1_1_6"/>
<feature type="domain" description="Endonuclease GajA/Old nuclease/RecF-like AAA" evidence="1">
    <location>
        <begin position="5"/>
        <end position="124"/>
    </location>
</feature>
<dbReference type="PANTHER" id="PTHR43581:SF2">
    <property type="entry name" value="EXCINUCLEASE ATPASE SUBUNIT"/>
    <property type="match status" value="1"/>
</dbReference>
<accession>F5ZG37</accession>
<dbReference type="eggNOG" id="COG4938">
    <property type="taxonomic scope" value="Bacteria"/>
</dbReference>
<name>F5ZG37_ALTNA</name>
<dbReference type="GO" id="GO:0005524">
    <property type="term" value="F:ATP binding"/>
    <property type="evidence" value="ECO:0007669"/>
    <property type="project" value="InterPro"/>
</dbReference>
<dbReference type="EMBL" id="CP002339">
    <property type="protein sequence ID" value="AEF05805.1"/>
    <property type="molecule type" value="Genomic_DNA"/>
</dbReference>
<sequence length="423" mass="47576">MQALTKIGFGNFKAFKEYQSADLSPISLFFGYNNSGKSSILRAIKFLSDSYKNQGCKQYTPSKLDYTSQSIRGASHQELAHSKKSGIEFFLGWGSEYSIKIKLIQRGLDPETIEEISIRLASEEYEFLPSLKEDASTDTFLLKGSEEIKLKLDGLYLKCSDIDFNIINKLLGHFSESVFHLNSTRAFPPREFEVGIGIPLAISPDGTGTAETIWNLSEMKSESYLDINDWLISICGREIDTEYPPISIKNGKKTVRLETIPSIKNEENTDINRVSVLDSGEGIAQALPVITLCAQAANNELGKFPIVVLEQPELHLHPDATVELAEFICRCAQKNKNARFIIETHSESFLLAIQKSLVSKNLLNKDLSCNWVYKREHSSSISKVIFDDDGYIVENWPDDVFGEIFKQTRDLIEARERNAVESS</sequence>
<dbReference type="AlphaFoldDB" id="F5ZG37"/>
<dbReference type="OrthoDB" id="3322489at2"/>
<evidence type="ECO:0000313" key="3">
    <source>
        <dbReference type="Proteomes" id="UP000000683"/>
    </source>
</evidence>
<reference evidence="2 3" key="1">
    <citation type="journal article" date="2011" name="J. Bacteriol.">
        <title>Complete genome sequence of the polycyclic aromatic hydrocarbon-degrading bacterium Alteromonas sp. strain SN2.</title>
        <authorList>
            <person name="Jin H.M."/>
            <person name="Jeong H."/>
            <person name="Moon E.J."/>
            <person name="Math R.K."/>
            <person name="Lee K."/>
            <person name="Kim H.J."/>
            <person name="Jeon C.O."/>
            <person name="Oh T.K."/>
            <person name="Kim J.F."/>
        </authorList>
    </citation>
    <scope>NUCLEOTIDE SEQUENCE [LARGE SCALE GENOMIC DNA]</scope>
    <source>
        <strain evidence="3">JCM 17741 / KACC 18427 / KCTC 11700BP / SN2</strain>
    </source>
</reference>
<dbReference type="Proteomes" id="UP000000683">
    <property type="component" value="Chromosome"/>
</dbReference>
<proteinExistence type="predicted"/>
<keyword evidence="3" id="KW-1185">Reference proteome</keyword>
<dbReference type="InterPro" id="IPR027417">
    <property type="entry name" value="P-loop_NTPase"/>
</dbReference>
<organism evidence="2 3">
    <name type="scientific">Alteromonas naphthalenivorans</name>
    <dbReference type="NCBI Taxonomy" id="715451"/>
    <lineage>
        <taxon>Bacteria</taxon>
        <taxon>Pseudomonadati</taxon>
        <taxon>Pseudomonadota</taxon>
        <taxon>Gammaproteobacteria</taxon>
        <taxon>Alteromonadales</taxon>
        <taxon>Alteromonadaceae</taxon>
        <taxon>Alteromonas/Salinimonas group</taxon>
        <taxon>Alteromonas</taxon>
    </lineage>
</organism>
<feature type="domain" description="Endonuclease GajA/Old nuclease/RecF-like AAA" evidence="1">
    <location>
        <begin position="217"/>
        <end position="349"/>
    </location>
</feature>
<dbReference type="InterPro" id="IPR051396">
    <property type="entry name" value="Bact_Antivir_Def_Nuclease"/>
</dbReference>
<dbReference type="KEGG" id="alt:ambt_21580"/>